<name>A0A1Q5Q9K6_TALAT</name>
<feature type="compositionally biased region" description="Basic and acidic residues" evidence="9">
    <location>
        <begin position="287"/>
        <end position="296"/>
    </location>
</feature>
<dbReference type="PANTHER" id="PTHR16079">
    <property type="entry name" value="UBIQUITIN LIGASE PROTEIN CHFR"/>
    <property type="match status" value="1"/>
</dbReference>
<evidence type="ECO:0000256" key="7">
    <source>
        <dbReference type="PROSITE-ProRule" id="PRU00175"/>
    </source>
</evidence>
<keyword evidence="13" id="KW-1185">Reference proteome</keyword>
<sequence>MATTSGTQSSAPKPGIGDLEKELVCSICTELLYQPLTLLDCLHTFCGSCLKEWFSWQAVRSRSSSSAARFTCPACRATVRDTRPNATVTTLLDMVLQASPERDRTAEEKEEIAKKYKPGDQLLASLEDSDHDTDEEDRQLLNDVRDLSLAETSHPRRRGASTSRTGDVATHGRRPRSADNRDDGRGHQNYDERIARRYVRHNAAPNAARTGTTVGNSGDSPRRIEHQSSLRSLLSASDVGDTTQEEIARLIMEEGLLDGIDLSGLDQTQEEELSDRLVQIFLSRHPDRSHLPRRSSEQTGRARASEHHRSRSQTLQNSSSTSTPTENSSRHPPVSRPNLLEATSGPRVHRRRASEETRRRRTSPTPVAPASTSETTLRPALRSSSDIAGHRSRTSTSRPRTRESSTASISRRSTELEGRVSNLWAGITRDGTQQSTTTRHVVGSSLTDSPSTATPTDRTFSTSSTGIPAVPTADIPSSSDVQSPTRRNISSRPSPATQTPTRIPSTHYPEPSISCERCGKSGIQYELHKRCLKCSIGEMNFNKAHHPAVRATAEFPHVLISQRYRQPKEGSARGTSEGKQMTNDNPASRLEDDVASVGPATVPTSLQKPLPTEATYQVLSFSTECDICKYPIAPSSTRFHCLKCNEGDYDVCTNCYLKLVVSGKISKENGHGGWRRCLKGHRMIIIGYEDHEKGQRRVIVRDIVGGYTLKDEKIDQTATPSASTVSIASPELGTGDWSWKEGNTKRKKAGRVRTSQAHDSNALSSPSTPTSTTTQLDRRGTATPAIPPDGGFGLVLGANWSYFAEESCTDELSFPRGAEITEADNINDEWYWGYYAGKTGLFPGAYCTLVREVV</sequence>
<dbReference type="InterPro" id="IPR017907">
    <property type="entry name" value="Znf_RING_CS"/>
</dbReference>
<dbReference type="Proteomes" id="UP000214365">
    <property type="component" value="Unassembled WGS sequence"/>
</dbReference>
<dbReference type="SMART" id="SM00326">
    <property type="entry name" value="SH3"/>
    <property type="match status" value="1"/>
</dbReference>
<feature type="domain" description="SH3" evidence="10">
    <location>
        <begin position="791"/>
        <end position="852"/>
    </location>
</feature>
<organism evidence="12 13">
    <name type="scientific">Talaromyces atroroseus</name>
    <dbReference type="NCBI Taxonomy" id="1441469"/>
    <lineage>
        <taxon>Eukaryota</taxon>
        <taxon>Fungi</taxon>
        <taxon>Dikarya</taxon>
        <taxon>Ascomycota</taxon>
        <taxon>Pezizomycotina</taxon>
        <taxon>Eurotiomycetes</taxon>
        <taxon>Eurotiomycetidae</taxon>
        <taxon>Eurotiales</taxon>
        <taxon>Trichocomaceae</taxon>
        <taxon>Talaromyces</taxon>
        <taxon>Talaromyces sect. Trachyspermi</taxon>
    </lineage>
</organism>
<evidence type="ECO:0008006" key="14">
    <source>
        <dbReference type="Google" id="ProtNLM"/>
    </source>
</evidence>
<dbReference type="GO" id="GO:0004842">
    <property type="term" value="F:ubiquitin-protein transferase activity"/>
    <property type="evidence" value="ECO:0007669"/>
    <property type="project" value="TreeGrafter"/>
</dbReference>
<dbReference type="Gene3D" id="2.30.30.40">
    <property type="entry name" value="SH3 Domains"/>
    <property type="match status" value="1"/>
</dbReference>
<feature type="region of interest" description="Disordered" evidence="9">
    <location>
        <begin position="562"/>
        <end position="591"/>
    </location>
</feature>
<evidence type="ECO:0000313" key="12">
    <source>
        <dbReference type="EMBL" id="OKL62625.1"/>
    </source>
</evidence>
<keyword evidence="4 7" id="KW-0863">Zinc-finger</keyword>
<protein>
    <recommendedName>
        <fullName evidence="14">RING-type domain-containing protein</fullName>
    </recommendedName>
</protein>
<feature type="domain" description="RING-type" evidence="11">
    <location>
        <begin position="25"/>
        <end position="76"/>
    </location>
</feature>
<evidence type="ECO:0000313" key="13">
    <source>
        <dbReference type="Proteomes" id="UP000214365"/>
    </source>
</evidence>
<feature type="compositionally biased region" description="Polar residues" evidence="9">
    <location>
        <begin position="371"/>
        <end position="386"/>
    </location>
</feature>
<gene>
    <name evidence="12" type="ORF">UA08_01248</name>
</gene>
<dbReference type="PANTHER" id="PTHR16079:SF4">
    <property type="entry name" value="E3 UBIQUITIN-PROTEIN LIGASE CHFR"/>
    <property type="match status" value="1"/>
</dbReference>
<dbReference type="RefSeq" id="XP_020122746.1">
    <property type="nucleotide sequence ID" value="XM_020260891.1"/>
</dbReference>
<dbReference type="SUPFAM" id="SSF50044">
    <property type="entry name" value="SH3-domain"/>
    <property type="match status" value="1"/>
</dbReference>
<evidence type="ECO:0000256" key="6">
    <source>
        <dbReference type="ARBA" id="ARBA00022843"/>
    </source>
</evidence>
<feature type="compositionally biased region" description="Low complexity" evidence="9">
    <location>
        <begin position="764"/>
        <end position="774"/>
    </location>
</feature>
<dbReference type="Pfam" id="PF00569">
    <property type="entry name" value="ZZ"/>
    <property type="match status" value="1"/>
</dbReference>
<dbReference type="PROSITE" id="PS50002">
    <property type="entry name" value="SH3"/>
    <property type="match status" value="1"/>
</dbReference>
<dbReference type="InterPro" id="IPR013083">
    <property type="entry name" value="Znf_RING/FYVE/PHD"/>
</dbReference>
<feature type="region of interest" description="Disordered" evidence="9">
    <location>
        <begin position="98"/>
        <end position="241"/>
    </location>
</feature>
<keyword evidence="3" id="KW-0479">Metal-binding</keyword>
<dbReference type="CDD" id="cd02249">
    <property type="entry name" value="ZZ"/>
    <property type="match status" value="1"/>
</dbReference>
<dbReference type="InterPro" id="IPR036028">
    <property type="entry name" value="SH3-like_dom_sf"/>
</dbReference>
<keyword evidence="5" id="KW-0862">Zinc</keyword>
<feature type="region of interest" description="Disordered" evidence="9">
    <location>
        <begin position="287"/>
        <end position="512"/>
    </location>
</feature>
<comment type="caution">
    <text evidence="12">The sequence shown here is derived from an EMBL/GenBank/DDBJ whole genome shotgun (WGS) entry which is preliminary data.</text>
</comment>
<evidence type="ECO:0000256" key="3">
    <source>
        <dbReference type="ARBA" id="ARBA00022723"/>
    </source>
</evidence>
<feature type="compositionally biased region" description="Low complexity" evidence="9">
    <location>
        <begin position="312"/>
        <end position="327"/>
    </location>
</feature>
<accession>A0A1Q5Q9K6</accession>
<dbReference type="Pfam" id="PF00097">
    <property type="entry name" value="zf-C3HC4"/>
    <property type="match status" value="1"/>
</dbReference>
<dbReference type="PROSITE" id="PS00518">
    <property type="entry name" value="ZF_RING_1"/>
    <property type="match status" value="1"/>
</dbReference>
<dbReference type="SMART" id="SM00291">
    <property type="entry name" value="ZnF_ZZ"/>
    <property type="match status" value="1"/>
</dbReference>
<feature type="compositionally biased region" description="Basic and acidic residues" evidence="9">
    <location>
        <begin position="138"/>
        <end position="148"/>
    </location>
</feature>
<dbReference type="InterPro" id="IPR043145">
    <property type="entry name" value="Znf_ZZ_sf"/>
</dbReference>
<dbReference type="AlphaFoldDB" id="A0A1Q5Q9K6"/>
<dbReference type="InterPro" id="IPR001452">
    <property type="entry name" value="SH3_domain"/>
</dbReference>
<dbReference type="OrthoDB" id="1305878at2759"/>
<dbReference type="GO" id="GO:0016567">
    <property type="term" value="P:protein ubiquitination"/>
    <property type="evidence" value="ECO:0007669"/>
    <property type="project" value="TreeGrafter"/>
</dbReference>
<comment type="similarity">
    <text evidence="1">Belongs to the SH3RF family.</text>
</comment>
<reference evidence="12 13" key="1">
    <citation type="submission" date="2015-06" db="EMBL/GenBank/DDBJ databases">
        <title>Talaromyces atroroseus IBT 11181 draft genome.</title>
        <authorList>
            <person name="Rasmussen K.B."/>
            <person name="Rasmussen S."/>
            <person name="Petersen B."/>
            <person name="Sicheritz-Ponten T."/>
            <person name="Mortensen U.H."/>
            <person name="Thrane U."/>
        </authorList>
    </citation>
    <scope>NUCLEOTIDE SEQUENCE [LARGE SCALE GENOMIC DNA]</scope>
    <source>
        <strain evidence="12 13">IBT 11181</strain>
    </source>
</reference>
<evidence type="ECO:0000256" key="2">
    <source>
        <dbReference type="ARBA" id="ARBA00022443"/>
    </source>
</evidence>
<feature type="compositionally biased region" description="Polar residues" evidence="9">
    <location>
        <begin position="430"/>
        <end position="466"/>
    </location>
</feature>
<dbReference type="Gene3D" id="3.30.60.90">
    <property type="match status" value="1"/>
</dbReference>
<dbReference type="InterPro" id="IPR000433">
    <property type="entry name" value="Znf_ZZ"/>
</dbReference>
<evidence type="ECO:0000256" key="8">
    <source>
        <dbReference type="PROSITE-ProRule" id="PRU00192"/>
    </source>
</evidence>
<dbReference type="InterPro" id="IPR001841">
    <property type="entry name" value="Znf_RING"/>
</dbReference>
<dbReference type="GeneID" id="31001003"/>
<feature type="compositionally biased region" description="Polar residues" evidence="9">
    <location>
        <begin position="475"/>
        <end position="504"/>
    </location>
</feature>
<dbReference type="InterPro" id="IPR052256">
    <property type="entry name" value="E3_ubiquitin-ligase_CHFR"/>
</dbReference>
<feature type="compositionally biased region" description="Polar residues" evidence="9">
    <location>
        <begin position="753"/>
        <end position="763"/>
    </location>
</feature>
<feature type="compositionally biased region" description="Polar residues" evidence="9">
    <location>
        <begin position="573"/>
        <end position="586"/>
    </location>
</feature>
<evidence type="ECO:0000259" key="11">
    <source>
        <dbReference type="PROSITE" id="PS50089"/>
    </source>
</evidence>
<dbReference type="FunFam" id="3.30.60.90:FF:000039">
    <property type="entry name" value="Uncharacterized protein"/>
    <property type="match status" value="1"/>
</dbReference>
<dbReference type="PROSITE" id="PS50089">
    <property type="entry name" value="ZF_RING_2"/>
    <property type="match status" value="1"/>
</dbReference>
<keyword evidence="6" id="KW-0832">Ubl conjugation</keyword>
<feature type="compositionally biased region" description="Basic and acidic residues" evidence="9">
    <location>
        <begin position="100"/>
        <end position="118"/>
    </location>
</feature>
<dbReference type="GO" id="GO:0005634">
    <property type="term" value="C:nucleus"/>
    <property type="evidence" value="ECO:0007669"/>
    <property type="project" value="TreeGrafter"/>
</dbReference>
<dbReference type="SUPFAM" id="SSF57850">
    <property type="entry name" value="RING/U-box"/>
    <property type="match status" value="2"/>
</dbReference>
<feature type="compositionally biased region" description="Acidic residues" evidence="9">
    <location>
        <begin position="127"/>
        <end position="137"/>
    </location>
</feature>
<evidence type="ECO:0000256" key="1">
    <source>
        <dbReference type="ARBA" id="ARBA00008649"/>
    </source>
</evidence>
<dbReference type="GO" id="GO:0008270">
    <property type="term" value="F:zinc ion binding"/>
    <property type="evidence" value="ECO:0007669"/>
    <property type="project" value="UniProtKB-KW"/>
</dbReference>
<evidence type="ECO:0000256" key="4">
    <source>
        <dbReference type="ARBA" id="ARBA00022771"/>
    </source>
</evidence>
<evidence type="ECO:0000256" key="9">
    <source>
        <dbReference type="SAM" id="MobiDB-lite"/>
    </source>
</evidence>
<evidence type="ECO:0000259" key="10">
    <source>
        <dbReference type="PROSITE" id="PS50002"/>
    </source>
</evidence>
<dbReference type="InterPro" id="IPR018957">
    <property type="entry name" value="Znf_C3HC4_RING-type"/>
</dbReference>
<dbReference type="SMART" id="SM00184">
    <property type="entry name" value="RING"/>
    <property type="match status" value="1"/>
</dbReference>
<dbReference type="EMBL" id="LFMY01000002">
    <property type="protein sequence ID" value="OKL62625.1"/>
    <property type="molecule type" value="Genomic_DNA"/>
</dbReference>
<dbReference type="Gene3D" id="3.30.40.10">
    <property type="entry name" value="Zinc/RING finger domain, C3HC4 (zinc finger)"/>
    <property type="match status" value="1"/>
</dbReference>
<evidence type="ECO:0000256" key="5">
    <source>
        <dbReference type="ARBA" id="ARBA00022833"/>
    </source>
</evidence>
<proteinExistence type="inferred from homology"/>
<feature type="compositionally biased region" description="Basic and acidic residues" evidence="9">
    <location>
        <begin position="176"/>
        <end position="195"/>
    </location>
</feature>
<feature type="region of interest" description="Disordered" evidence="9">
    <location>
        <begin position="735"/>
        <end position="788"/>
    </location>
</feature>
<dbReference type="CDD" id="cd00174">
    <property type="entry name" value="SH3"/>
    <property type="match status" value="1"/>
</dbReference>
<dbReference type="STRING" id="1441469.A0A1Q5Q9K6"/>
<dbReference type="GO" id="GO:0006511">
    <property type="term" value="P:ubiquitin-dependent protein catabolic process"/>
    <property type="evidence" value="ECO:0007669"/>
    <property type="project" value="TreeGrafter"/>
</dbReference>
<feature type="compositionally biased region" description="Polar residues" evidence="9">
    <location>
        <begin position="209"/>
        <end position="219"/>
    </location>
</feature>
<keyword evidence="2 8" id="KW-0728">SH3 domain</keyword>